<sequence length="246" mass="27810">MAQHLHQLAAGHTCAQSTWNPLQPHSARDRSSLQASLWHMLRERGIVAAVHTCASGWRCSQTMQTPAECFGRSTSVMRASRSVRIGRFPSTARHATWSSKNKQNHSVWQHCRSLICRNHCTDSVPIRCAKVGHLVPREIDTMDMDGTFQADRRLRGCEGEYARDKVMEIRCGAVQCQAKLPRSGRCQVRRSDLQISPIARRSAHVKLRRPDKPTGPAGPSLERSEVLATYMDLQEARLRDAFKWFA</sequence>
<reference evidence="1" key="2">
    <citation type="journal article" date="2022" name="New Phytol.">
        <title>Evolutionary transition to the ectomycorrhizal habit in the genomes of a hyperdiverse lineage of mushroom-forming fungi.</title>
        <authorList>
            <person name="Looney B."/>
            <person name="Miyauchi S."/>
            <person name="Morin E."/>
            <person name="Drula E."/>
            <person name="Courty P.E."/>
            <person name="Kohler A."/>
            <person name="Kuo A."/>
            <person name="LaButti K."/>
            <person name="Pangilinan J."/>
            <person name="Lipzen A."/>
            <person name="Riley R."/>
            <person name="Andreopoulos W."/>
            <person name="He G."/>
            <person name="Johnson J."/>
            <person name="Nolan M."/>
            <person name="Tritt A."/>
            <person name="Barry K.W."/>
            <person name="Grigoriev I.V."/>
            <person name="Nagy L.G."/>
            <person name="Hibbett D."/>
            <person name="Henrissat B."/>
            <person name="Matheny P.B."/>
            <person name="Labbe J."/>
            <person name="Martin F.M."/>
        </authorList>
    </citation>
    <scope>NUCLEOTIDE SEQUENCE</scope>
    <source>
        <strain evidence="1">HHB10654</strain>
    </source>
</reference>
<evidence type="ECO:0000313" key="1">
    <source>
        <dbReference type="EMBL" id="KAI0059822.1"/>
    </source>
</evidence>
<gene>
    <name evidence="1" type="ORF">BV25DRAFT_1026978</name>
</gene>
<reference evidence="1" key="1">
    <citation type="submission" date="2021-03" db="EMBL/GenBank/DDBJ databases">
        <authorList>
            <consortium name="DOE Joint Genome Institute"/>
            <person name="Ahrendt S."/>
            <person name="Looney B.P."/>
            <person name="Miyauchi S."/>
            <person name="Morin E."/>
            <person name="Drula E."/>
            <person name="Courty P.E."/>
            <person name="Chicoki N."/>
            <person name="Fauchery L."/>
            <person name="Kohler A."/>
            <person name="Kuo A."/>
            <person name="Labutti K."/>
            <person name="Pangilinan J."/>
            <person name="Lipzen A."/>
            <person name="Riley R."/>
            <person name="Andreopoulos W."/>
            <person name="He G."/>
            <person name="Johnson J."/>
            <person name="Barry K.W."/>
            <person name="Grigoriev I.V."/>
            <person name="Nagy L."/>
            <person name="Hibbett D."/>
            <person name="Henrissat B."/>
            <person name="Matheny P.B."/>
            <person name="Labbe J."/>
            <person name="Martin F."/>
        </authorList>
    </citation>
    <scope>NUCLEOTIDE SEQUENCE</scope>
    <source>
        <strain evidence="1">HHB10654</strain>
    </source>
</reference>
<name>A0ACB8SUD7_9AGAM</name>
<proteinExistence type="predicted"/>
<keyword evidence="2" id="KW-1185">Reference proteome</keyword>
<dbReference type="EMBL" id="MU277223">
    <property type="protein sequence ID" value="KAI0059822.1"/>
    <property type="molecule type" value="Genomic_DNA"/>
</dbReference>
<evidence type="ECO:0000313" key="2">
    <source>
        <dbReference type="Proteomes" id="UP000814140"/>
    </source>
</evidence>
<comment type="caution">
    <text evidence="1">The sequence shown here is derived from an EMBL/GenBank/DDBJ whole genome shotgun (WGS) entry which is preliminary data.</text>
</comment>
<accession>A0ACB8SUD7</accession>
<protein>
    <submittedName>
        <fullName evidence="1">Uncharacterized protein</fullName>
    </submittedName>
</protein>
<organism evidence="1 2">
    <name type="scientific">Artomyces pyxidatus</name>
    <dbReference type="NCBI Taxonomy" id="48021"/>
    <lineage>
        <taxon>Eukaryota</taxon>
        <taxon>Fungi</taxon>
        <taxon>Dikarya</taxon>
        <taxon>Basidiomycota</taxon>
        <taxon>Agaricomycotina</taxon>
        <taxon>Agaricomycetes</taxon>
        <taxon>Russulales</taxon>
        <taxon>Auriscalpiaceae</taxon>
        <taxon>Artomyces</taxon>
    </lineage>
</organism>
<dbReference type="Proteomes" id="UP000814140">
    <property type="component" value="Unassembled WGS sequence"/>
</dbReference>